<proteinExistence type="predicted"/>
<sequence>MAHDAILQSRVAMVHHANKLRADEPNPYKAGDLVYLSTRNLTLPKNWARKLAPKYIGPYRVLKANPEVSSYTLELPSELVKRRVHPTFHAALLRPHHENDDSLFPGREAKKFYDFGIPDEQEWLMDEIAGHRWTTKSIEFLVHWSTGEHTWEPLAHCDELQALDEYLALMGAVVVDPVNDPPHHAALVPHDRDRGVRGAVVGAGKSQNGSAARAKSRRGPWELGEVRSTPPAECELCRERRPPRWHSSLFPPRPNGSSHPTARFSLASIHPLTSMSNRPEARSPVGDGSPVHSKRGRMDIDNSNAYGEPEGGGNSGGGHFGGYQQQSFPPGPSQFNSGPSNYGGPSNFGPPNYGPNYGYGSGPPPPNYPPPCGGDSSGWERAADAYRELADARQKHAELTAELGDAHVKETDLRNRLRERDRTIDAAETKLKALRAERDKLAKENAALRDEIEAKTVTRRGPGYGSGPPQGGPRFVPQVHDSGWQGVTRGRGRNDTNPAPQVGPAFNASPTAGQGQVVAPVAVATVVPAAPAPPVVVPPTRAPRATNAPTPAPMANPAVAAPAASPPVVPTIPVTPAVARPPLYAPKMGITEYEIAHMTDAERENYSIAQRKGQVDVSLEASGQPLSAWYRCWTSPMSMAEAYDGMDHDDEDDDDTPGVDMVLPDPIGYFAKHLTQAAHIKEVNRAARARGSEVPEPLLSTVNPDFGVWSGTTIETVVQAHNLRWWAVVEWDEEAIRFYKFVGAMYNIKGHVRPEGIRYLMSVQNADSNRRKEHASVHSPRPPYAPRDHLGRYPDAAATIDVVWRFFRCASVNVWPKGMRLASGDAPQGDGFGIPLQADCRAAFLLWHLLPLRSKKNPHRVHDERIRALAVELFSIPEWYEKVVAVGEFITEPQAMPIRYPYSSDDATHVLLAAWFCAHGVGLAADVVASIRRWAIITRNESLGRPADDHSPWPSPPVSLDAVTTPADYGLIVKYDALAWGAPLLETHESNHGDFDELDDGDDL</sequence>
<feature type="compositionally biased region" description="Low complexity" evidence="1">
    <location>
        <begin position="322"/>
        <end position="358"/>
    </location>
</feature>
<dbReference type="AlphaFoldDB" id="A0A1M2V8L8"/>
<dbReference type="CDD" id="cd00024">
    <property type="entry name" value="CD_CSD"/>
    <property type="match status" value="1"/>
</dbReference>
<dbReference type="SUPFAM" id="SSF54160">
    <property type="entry name" value="Chromo domain-like"/>
    <property type="match status" value="1"/>
</dbReference>
<feature type="region of interest" description="Disordered" evidence="1">
    <location>
        <begin position="452"/>
        <end position="511"/>
    </location>
</feature>
<feature type="region of interest" description="Disordered" evidence="1">
    <location>
        <begin position="202"/>
        <end position="235"/>
    </location>
</feature>
<evidence type="ECO:0000256" key="1">
    <source>
        <dbReference type="SAM" id="MobiDB-lite"/>
    </source>
</evidence>
<organism evidence="3 4">
    <name type="scientific">Trametes pubescens</name>
    <name type="common">White-rot fungus</name>
    <dbReference type="NCBI Taxonomy" id="154538"/>
    <lineage>
        <taxon>Eukaryota</taxon>
        <taxon>Fungi</taxon>
        <taxon>Dikarya</taxon>
        <taxon>Basidiomycota</taxon>
        <taxon>Agaricomycotina</taxon>
        <taxon>Agaricomycetes</taxon>
        <taxon>Polyporales</taxon>
        <taxon>Polyporaceae</taxon>
        <taxon>Trametes</taxon>
    </lineage>
</organism>
<evidence type="ECO:0000313" key="3">
    <source>
        <dbReference type="EMBL" id="OJT03876.1"/>
    </source>
</evidence>
<feature type="region of interest" description="Disordered" evidence="1">
    <location>
        <begin position="274"/>
        <end position="379"/>
    </location>
</feature>
<dbReference type="OrthoDB" id="2756779at2759"/>
<feature type="compositionally biased region" description="Pro residues" evidence="1">
    <location>
        <begin position="362"/>
        <end position="372"/>
    </location>
</feature>
<comment type="caution">
    <text evidence="3">The sequence shown here is derived from an EMBL/GenBank/DDBJ whole genome shotgun (WGS) entry which is preliminary data.</text>
</comment>
<dbReference type="InterPro" id="IPR056924">
    <property type="entry name" value="SH3_Tf2-1"/>
</dbReference>
<keyword evidence="4" id="KW-1185">Reference proteome</keyword>
<gene>
    <name evidence="3" type="ORF">TRAPUB_5441</name>
</gene>
<feature type="domain" description="Tf2-1-like SH3-like" evidence="2">
    <location>
        <begin position="31"/>
        <end position="97"/>
    </location>
</feature>
<dbReference type="Pfam" id="PF24626">
    <property type="entry name" value="SH3_Tf2-1"/>
    <property type="match status" value="1"/>
</dbReference>
<dbReference type="Gene3D" id="2.40.50.40">
    <property type="match status" value="1"/>
</dbReference>
<protein>
    <recommendedName>
        <fullName evidence="2">Tf2-1-like SH3-like domain-containing protein</fullName>
    </recommendedName>
</protein>
<evidence type="ECO:0000313" key="4">
    <source>
        <dbReference type="Proteomes" id="UP000184267"/>
    </source>
</evidence>
<dbReference type="EMBL" id="MNAD01001588">
    <property type="protein sequence ID" value="OJT03876.1"/>
    <property type="molecule type" value="Genomic_DNA"/>
</dbReference>
<name>A0A1M2V8L8_TRAPU</name>
<accession>A0A1M2V8L8</accession>
<dbReference type="InterPro" id="IPR016197">
    <property type="entry name" value="Chromo-like_dom_sf"/>
</dbReference>
<evidence type="ECO:0000259" key="2">
    <source>
        <dbReference type="Pfam" id="PF24626"/>
    </source>
</evidence>
<dbReference type="Proteomes" id="UP000184267">
    <property type="component" value="Unassembled WGS sequence"/>
</dbReference>
<dbReference type="OMA" id="YGPGPNN"/>
<feature type="region of interest" description="Disordered" evidence="1">
    <location>
        <begin position="243"/>
        <end position="262"/>
    </location>
</feature>
<reference evidence="3 4" key="1">
    <citation type="submission" date="2016-10" db="EMBL/GenBank/DDBJ databases">
        <title>Genome sequence of the basidiomycete white-rot fungus Trametes pubescens.</title>
        <authorList>
            <person name="Makela M.R."/>
            <person name="Granchi Z."/>
            <person name="Peng M."/>
            <person name="De Vries R.P."/>
            <person name="Grigoriev I."/>
            <person name="Riley R."/>
            <person name="Hilden K."/>
        </authorList>
    </citation>
    <scope>NUCLEOTIDE SEQUENCE [LARGE SCALE GENOMIC DNA]</scope>
    <source>
        <strain evidence="3 4">FBCC735</strain>
    </source>
</reference>
<feature type="compositionally biased region" description="Gly residues" evidence="1">
    <location>
        <begin position="309"/>
        <end position="321"/>
    </location>
</feature>